<dbReference type="EMBL" id="CAEZZQ010000103">
    <property type="protein sequence ID" value="CAB4783279.1"/>
    <property type="molecule type" value="Genomic_DNA"/>
</dbReference>
<dbReference type="InterPro" id="IPR039421">
    <property type="entry name" value="Type_1_exporter"/>
</dbReference>
<dbReference type="Pfam" id="PF00005">
    <property type="entry name" value="ABC_tran"/>
    <property type="match status" value="1"/>
</dbReference>
<evidence type="ECO:0000256" key="1">
    <source>
        <dbReference type="ARBA" id="ARBA00004141"/>
    </source>
</evidence>
<sequence length="566" mass="61200">MKFLDPRLLRYSRSSRGYLLATLAVAVATAVVTIMQAFLLGSIIVKIFQERLASVTPQLTALALVFGLRALLSYIGEQVSARIAVSIRAELRTQLTDRLLDDGANLTYKHGAAKISLLASRGISALDAYFGKFLPQIFIALLVPPMVGIFIFAQDKLAGIIVLATVPLIPLFGALIGMYTARATEKRWRSLGVLSSHFLDLVTGLLTLKTFGRSKQQEVNLEKSGEAYRVETMKTLRLAFLSSLALEIIATLSVALIALSVGLRLVNGSMDLRIGLLVIILAPDVYWPLRMVGAHFHSATDGIEASRTLFEILDEEHLTEGTTELTEIHEIAFRDVVVAYPGRAPIALPDFTFTRGDLIALTGPSGIGKSTAISLLLRFITPAAGTITINGREISEYTLRSLRSRIAWIPQSPRFINATLQENLTFGSSQHTTQDQLKDPLKDPLNDQVLIDALDSAGLPLSELPQGLNTAIGLGGVGISVGQGRRLAVARALLRKGDLLLCDEPSASLDALTEAHVHQSLAQQAESKDGKPGAIVLFVTHREFAEATQRIDLAAIEMVTKEGAGK</sequence>
<keyword evidence="4" id="KW-0067">ATP-binding</keyword>
<keyword evidence="5 7" id="KW-1133">Transmembrane helix</keyword>
<feature type="domain" description="ABC transporter" evidence="8">
    <location>
        <begin position="331"/>
        <end position="563"/>
    </location>
</feature>
<feature type="transmembrane region" description="Helical" evidence="7">
    <location>
        <begin position="133"/>
        <end position="153"/>
    </location>
</feature>
<dbReference type="SUPFAM" id="SSF90123">
    <property type="entry name" value="ABC transporter transmembrane region"/>
    <property type="match status" value="1"/>
</dbReference>
<dbReference type="PANTHER" id="PTHR24221:SF590">
    <property type="entry name" value="COMPONENT LINKED WITH THE ASSEMBLY OF CYTOCHROME' TRANSPORT TRANSMEMBRANE ATP-BINDING PROTEIN ABC TRANSPORTER CYDD-RELATED"/>
    <property type="match status" value="1"/>
</dbReference>
<organism evidence="10">
    <name type="scientific">freshwater metagenome</name>
    <dbReference type="NCBI Taxonomy" id="449393"/>
    <lineage>
        <taxon>unclassified sequences</taxon>
        <taxon>metagenomes</taxon>
        <taxon>ecological metagenomes</taxon>
    </lineage>
</organism>
<evidence type="ECO:0000313" key="10">
    <source>
        <dbReference type="EMBL" id="CAB4783279.1"/>
    </source>
</evidence>
<dbReference type="InterPro" id="IPR011527">
    <property type="entry name" value="ABC1_TM_dom"/>
</dbReference>
<dbReference type="GO" id="GO:0005524">
    <property type="term" value="F:ATP binding"/>
    <property type="evidence" value="ECO:0007669"/>
    <property type="project" value="UniProtKB-KW"/>
</dbReference>
<dbReference type="GO" id="GO:0016020">
    <property type="term" value="C:membrane"/>
    <property type="evidence" value="ECO:0007669"/>
    <property type="project" value="UniProtKB-SubCell"/>
</dbReference>
<dbReference type="InterPro" id="IPR014216">
    <property type="entry name" value="ABC_transptr_CydD"/>
</dbReference>
<feature type="domain" description="ABC transmembrane type-1" evidence="9">
    <location>
        <begin position="20"/>
        <end position="301"/>
    </location>
</feature>
<dbReference type="GO" id="GO:0042883">
    <property type="term" value="P:cysteine transport"/>
    <property type="evidence" value="ECO:0007669"/>
    <property type="project" value="InterPro"/>
</dbReference>
<evidence type="ECO:0000256" key="3">
    <source>
        <dbReference type="ARBA" id="ARBA00022741"/>
    </source>
</evidence>
<feature type="transmembrane region" description="Helical" evidence="7">
    <location>
        <begin position="159"/>
        <end position="181"/>
    </location>
</feature>
<protein>
    <submittedName>
        <fullName evidence="10">Unannotated protein</fullName>
    </submittedName>
</protein>
<keyword evidence="2 7" id="KW-0812">Transmembrane</keyword>
<dbReference type="Gene3D" id="3.40.50.300">
    <property type="entry name" value="P-loop containing nucleotide triphosphate hydrolases"/>
    <property type="match status" value="1"/>
</dbReference>
<dbReference type="Gene3D" id="1.20.1560.10">
    <property type="entry name" value="ABC transporter type 1, transmembrane domain"/>
    <property type="match status" value="1"/>
</dbReference>
<dbReference type="SMART" id="SM00382">
    <property type="entry name" value="AAA"/>
    <property type="match status" value="1"/>
</dbReference>
<dbReference type="InterPro" id="IPR027417">
    <property type="entry name" value="P-loop_NTPase"/>
</dbReference>
<dbReference type="InterPro" id="IPR003593">
    <property type="entry name" value="AAA+_ATPase"/>
</dbReference>
<dbReference type="PANTHER" id="PTHR24221">
    <property type="entry name" value="ATP-BINDING CASSETTE SUB-FAMILY B"/>
    <property type="match status" value="1"/>
</dbReference>
<dbReference type="GO" id="GO:0016887">
    <property type="term" value="F:ATP hydrolysis activity"/>
    <property type="evidence" value="ECO:0007669"/>
    <property type="project" value="InterPro"/>
</dbReference>
<evidence type="ECO:0000256" key="2">
    <source>
        <dbReference type="ARBA" id="ARBA00022692"/>
    </source>
</evidence>
<keyword evidence="3" id="KW-0547">Nucleotide-binding</keyword>
<dbReference type="CDD" id="cd18584">
    <property type="entry name" value="ABC_6TM_AarD_CydD"/>
    <property type="match status" value="1"/>
</dbReference>
<dbReference type="Pfam" id="PF00664">
    <property type="entry name" value="ABC_membrane"/>
    <property type="match status" value="1"/>
</dbReference>
<dbReference type="SUPFAM" id="SSF52540">
    <property type="entry name" value="P-loop containing nucleoside triphosphate hydrolases"/>
    <property type="match status" value="1"/>
</dbReference>
<dbReference type="GO" id="GO:0140359">
    <property type="term" value="F:ABC-type transporter activity"/>
    <property type="evidence" value="ECO:0007669"/>
    <property type="project" value="InterPro"/>
</dbReference>
<keyword evidence="6 7" id="KW-0472">Membrane</keyword>
<evidence type="ECO:0000256" key="5">
    <source>
        <dbReference type="ARBA" id="ARBA00022989"/>
    </source>
</evidence>
<feature type="transmembrane region" description="Helical" evidence="7">
    <location>
        <begin position="20"/>
        <end position="45"/>
    </location>
</feature>
<dbReference type="CDD" id="cd03228">
    <property type="entry name" value="ABCC_MRP_Like"/>
    <property type="match status" value="1"/>
</dbReference>
<feature type="transmembrane region" description="Helical" evidence="7">
    <location>
        <begin position="51"/>
        <end position="72"/>
    </location>
</feature>
<dbReference type="AlphaFoldDB" id="A0A6J6WH31"/>
<evidence type="ECO:0000256" key="7">
    <source>
        <dbReference type="SAM" id="Phobius"/>
    </source>
</evidence>
<evidence type="ECO:0000259" key="9">
    <source>
        <dbReference type="PROSITE" id="PS50929"/>
    </source>
</evidence>
<feature type="transmembrane region" description="Helical" evidence="7">
    <location>
        <begin position="238"/>
        <end position="266"/>
    </location>
</feature>
<proteinExistence type="predicted"/>
<dbReference type="InterPro" id="IPR036640">
    <property type="entry name" value="ABC1_TM_sf"/>
</dbReference>
<gene>
    <name evidence="10" type="ORF">UFOPK2894_01343</name>
</gene>
<name>A0A6J6WH31_9ZZZZ</name>
<dbReference type="PROSITE" id="PS50929">
    <property type="entry name" value="ABC_TM1F"/>
    <property type="match status" value="1"/>
</dbReference>
<evidence type="ECO:0000256" key="6">
    <source>
        <dbReference type="ARBA" id="ARBA00023136"/>
    </source>
</evidence>
<dbReference type="PROSITE" id="PS50893">
    <property type="entry name" value="ABC_TRANSPORTER_2"/>
    <property type="match status" value="1"/>
</dbReference>
<dbReference type="NCBIfam" id="TIGR02857">
    <property type="entry name" value="CydD"/>
    <property type="match status" value="1"/>
</dbReference>
<comment type="subcellular location">
    <subcellularLocation>
        <location evidence="1">Membrane</location>
        <topology evidence="1">Multi-pass membrane protein</topology>
    </subcellularLocation>
</comment>
<accession>A0A6J6WH31</accession>
<evidence type="ECO:0000259" key="8">
    <source>
        <dbReference type="PROSITE" id="PS50893"/>
    </source>
</evidence>
<reference evidence="10" key="1">
    <citation type="submission" date="2020-05" db="EMBL/GenBank/DDBJ databases">
        <authorList>
            <person name="Chiriac C."/>
            <person name="Salcher M."/>
            <person name="Ghai R."/>
            <person name="Kavagutti S V."/>
        </authorList>
    </citation>
    <scope>NUCLEOTIDE SEQUENCE</scope>
</reference>
<dbReference type="InterPro" id="IPR003439">
    <property type="entry name" value="ABC_transporter-like_ATP-bd"/>
</dbReference>
<evidence type="ECO:0000256" key="4">
    <source>
        <dbReference type="ARBA" id="ARBA00022840"/>
    </source>
</evidence>